<proteinExistence type="inferred from homology"/>
<gene>
    <name evidence="9" type="ORF">HC031_17130</name>
</gene>
<comment type="similarity">
    <text evidence="7">Belongs to the binding-protein-dependent transport system permease family.</text>
</comment>
<evidence type="ECO:0000313" key="9">
    <source>
        <dbReference type="EMBL" id="NJC71427.1"/>
    </source>
</evidence>
<dbReference type="InterPro" id="IPR035906">
    <property type="entry name" value="MetI-like_sf"/>
</dbReference>
<evidence type="ECO:0000259" key="8">
    <source>
        <dbReference type="PROSITE" id="PS50928"/>
    </source>
</evidence>
<name>A0ABX0Y1T1_9ACTN</name>
<feature type="transmembrane region" description="Helical" evidence="7">
    <location>
        <begin position="20"/>
        <end position="39"/>
    </location>
</feature>
<dbReference type="Proteomes" id="UP000722989">
    <property type="component" value="Unassembled WGS sequence"/>
</dbReference>
<evidence type="ECO:0000256" key="1">
    <source>
        <dbReference type="ARBA" id="ARBA00004651"/>
    </source>
</evidence>
<comment type="caution">
    <text evidence="9">The sequence shown here is derived from an EMBL/GenBank/DDBJ whole genome shotgun (WGS) entry which is preliminary data.</text>
</comment>
<dbReference type="EMBL" id="JAATVY010000011">
    <property type="protein sequence ID" value="NJC71427.1"/>
    <property type="molecule type" value="Genomic_DNA"/>
</dbReference>
<dbReference type="RefSeq" id="WP_167926323.1">
    <property type="nucleotide sequence ID" value="NZ_JAATVY010000011.1"/>
</dbReference>
<evidence type="ECO:0000256" key="2">
    <source>
        <dbReference type="ARBA" id="ARBA00022448"/>
    </source>
</evidence>
<comment type="subcellular location">
    <subcellularLocation>
        <location evidence="1 7">Cell membrane</location>
        <topology evidence="1 7">Multi-pass membrane protein</topology>
    </subcellularLocation>
</comment>
<feature type="transmembrane region" description="Helical" evidence="7">
    <location>
        <begin position="236"/>
        <end position="257"/>
    </location>
</feature>
<keyword evidence="10" id="KW-1185">Reference proteome</keyword>
<evidence type="ECO:0000313" key="10">
    <source>
        <dbReference type="Proteomes" id="UP000722989"/>
    </source>
</evidence>
<keyword evidence="3" id="KW-1003">Cell membrane</keyword>
<feature type="transmembrane region" description="Helical" evidence="7">
    <location>
        <begin position="74"/>
        <end position="100"/>
    </location>
</feature>
<dbReference type="PROSITE" id="PS50928">
    <property type="entry name" value="ABC_TM1"/>
    <property type="match status" value="1"/>
</dbReference>
<dbReference type="SUPFAM" id="SSF161098">
    <property type="entry name" value="MetI-like"/>
    <property type="match status" value="1"/>
</dbReference>
<keyword evidence="4 7" id="KW-0812">Transmembrane</keyword>
<evidence type="ECO:0000256" key="7">
    <source>
        <dbReference type="RuleBase" id="RU363032"/>
    </source>
</evidence>
<evidence type="ECO:0000256" key="5">
    <source>
        <dbReference type="ARBA" id="ARBA00022989"/>
    </source>
</evidence>
<feature type="transmembrane region" description="Helical" evidence="7">
    <location>
        <begin position="183"/>
        <end position="216"/>
    </location>
</feature>
<reference evidence="9 10" key="1">
    <citation type="submission" date="2020-03" db="EMBL/GenBank/DDBJ databases">
        <title>WGS of the type strain of Planosporangium spp.</title>
        <authorList>
            <person name="Thawai C."/>
        </authorList>
    </citation>
    <scope>NUCLEOTIDE SEQUENCE [LARGE SCALE GENOMIC DNA]</scope>
    <source>
        <strain evidence="9 10">TBRC 5610</strain>
    </source>
</reference>
<dbReference type="CDD" id="cd06261">
    <property type="entry name" value="TM_PBP2"/>
    <property type="match status" value="1"/>
</dbReference>
<dbReference type="PANTHER" id="PTHR30151:SF20">
    <property type="entry name" value="ABC TRANSPORTER PERMEASE PROTEIN HI_0355-RELATED"/>
    <property type="match status" value="1"/>
</dbReference>
<sequence>MASSEVAPQAGRSRGRGLRLPDATPSVLLVVVLVALWQLGSTQEWWSARVIPAPSDIWTVGRTEITDGPFFTDALATITAVFASIVLGLLLGTLAGVLFWRKQTLGKMFEPYLISFYTVPLVVFYPVFLVILGINLWPIIILGSIMAAIPMALNTWVGLSEVRPVYLNLGRSLCLSRWQTLRLIAMPAAAPMVLAGATMAGIYSLIGVVAMEFMIAQSGLGYRIRYRYESFANSAMYFYIIATLVISLVVVALLSLLPRLLGTSTKGRS</sequence>
<feature type="domain" description="ABC transmembrane type-1" evidence="8">
    <location>
        <begin position="74"/>
        <end position="258"/>
    </location>
</feature>
<feature type="transmembrane region" description="Helical" evidence="7">
    <location>
        <begin position="140"/>
        <end position="162"/>
    </location>
</feature>
<dbReference type="PANTHER" id="PTHR30151">
    <property type="entry name" value="ALKANE SULFONATE ABC TRANSPORTER-RELATED, MEMBRANE SUBUNIT"/>
    <property type="match status" value="1"/>
</dbReference>
<evidence type="ECO:0000256" key="6">
    <source>
        <dbReference type="ARBA" id="ARBA00023136"/>
    </source>
</evidence>
<protein>
    <submittedName>
        <fullName evidence="9">ABC transporter permease subunit</fullName>
    </submittedName>
</protein>
<dbReference type="Gene3D" id="1.10.3720.10">
    <property type="entry name" value="MetI-like"/>
    <property type="match status" value="1"/>
</dbReference>
<keyword evidence="6 7" id="KW-0472">Membrane</keyword>
<keyword evidence="5 7" id="KW-1133">Transmembrane helix</keyword>
<dbReference type="InterPro" id="IPR000515">
    <property type="entry name" value="MetI-like"/>
</dbReference>
<evidence type="ECO:0000256" key="3">
    <source>
        <dbReference type="ARBA" id="ARBA00022475"/>
    </source>
</evidence>
<organism evidence="9 10">
    <name type="scientific">Planosporangium thailandense</name>
    <dbReference type="NCBI Taxonomy" id="765197"/>
    <lineage>
        <taxon>Bacteria</taxon>
        <taxon>Bacillati</taxon>
        <taxon>Actinomycetota</taxon>
        <taxon>Actinomycetes</taxon>
        <taxon>Micromonosporales</taxon>
        <taxon>Micromonosporaceae</taxon>
        <taxon>Planosporangium</taxon>
    </lineage>
</organism>
<keyword evidence="2 7" id="KW-0813">Transport</keyword>
<feature type="transmembrane region" description="Helical" evidence="7">
    <location>
        <begin position="112"/>
        <end position="134"/>
    </location>
</feature>
<evidence type="ECO:0000256" key="4">
    <source>
        <dbReference type="ARBA" id="ARBA00022692"/>
    </source>
</evidence>
<accession>A0ABX0Y1T1</accession>
<dbReference type="Pfam" id="PF00528">
    <property type="entry name" value="BPD_transp_1"/>
    <property type="match status" value="1"/>
</dbReference>